<name>K6V9P1_PLACD</name>
<dbReference type="GeneID" id="14692245"/>
<dbReference type="VEuPathDB" id="PlasmoDB:PCYB_073990"/>
<protein>
    <submittedName>
        <fullName evidence="1">Peptide release factor</fullName>
    </submittedName>
</protein>
<accession>K6V9P1</accession>
<dbReference type="PhylomeDB" id="K6V9P1"/>
<reference evidence="1 2" key="1">
    <citation type="journal article" date="2012" name="Nat. Genet.">
        <title>Plasmodium cynomolgi genome sequences provide insight into Plasmodium vivax and the monkey malaria clade.</title>
        <authorList>
            <person name="Tachibana S."/>
            <person name="Sullivan S.A."/>
            <person name="Kawai S."/>
            <person name="Nakamura S."/>
            <person name="Kim H.R."/>
            <person name="Goto N."/>
            <person name="Arisue N."/>
            <person name="Palacpac N.M.Q."/>
            <person name="Honma H."/>
            <person name="Yagi M."/>
            <person name="Tougan T."/>
            <person name="Katakai Y."/>
            <person name="Kaneko O."/>
            <person name="Mita T."/>
            <person name="Kita K."/>
            <person name="Yasutomi Y."/>
            <person name="Sutton P.L."/>
            <person name="Shakhbatyan R."/>
            <person name="Horii T."/>
            <person name="Yasunaga T."/>
            <person name="Barnwell J.W."/>
            <person name="Escalante A.A."/>
            <person name="Carlton J.M."/>
            <person name="Tanabe K."/>
        </authorList>
    </citation>
    <scope>NUCLEOTIDE SEQUENCE [LARGE SCALE GENOMIC DNA]</scope>
    <source>
        <strain evidence="1 2">B</strain>
    </source>
</reference>
<dbReference type="AlphaFoldDB" id="K6V9P1"/>
<proteinExistence type="predicted"/>
<sequence>MNKPLSTAVKYFLSPSSSRFFTSIPTELTKNQQKLLIQLAKRTVSRTGDGRTYQKITKIQERCKILKTLHDDLDVYAQLFQESGLIDGGHNHDKTIHEVQSSSVMNTDDDVRQLLRNIEDVGGILLQDVLDFYKNVVNTEHHLDTEEVKLEVGQPVFQKDSPQRSFQPLSAPPP</sequence>
<dbReference type="RefSeq" id="XP_004221844.1">
    <property type="nucleotide sequence ID" value="XM_004221796.1"/>
</dbReference>
<evidence type="ECO:0000313" key="2">
    <source>
        <dbReference type="Proteomes" id="UP000006319"/>
    </source>
</evidence>
<dbReference type="Proteomes" id="UP000006319">
    <property type="component" value="Chromosome 7"/>
</dbReference>
<keyword evidence="2" id="KW-1185">Reference proteome</keyword>
<dbReference type="OrthoDB" id="2019491at2759"/>
<organism evidence="1 2">
    <name type="scientific">Plasmodium cynomolgi (strain B)</name>
    <dbReference type="NCBI Taxonomy" id="1120755"/>
    <lineage>
        <taxon>Eukaryota</taxon>
        <taxon>Sar</taxon>
        <taxon>Alveolata</taxon>
        <taxon>Apicomplexa</taxon>
        <taxon>Aconoidasida</taxon>
        <taxon>Haemosporida</taxon>
        <taxon>Plasmodiidae</taxon>
        <taxon>Plasmodium</taxon>
        <taxon>Plasmodium (Plasmodium)</taxon>
    </lineage>
</organism>
<gene>
    <name evidence="1" type="ORF">PCYB_073990</name>
</gene>
<dbReference type="KEGG" id="pcy:PCYB_073990"/>
<dbReference type="EMBL" id="DF157099">
    <property type="protein sequence ID" value="GAB65897.1"/>
    <property type="molecule type" value="Genomic_DNA"/>
</dbReference>
<evidence type="ECO:0000313" key="1">
    <source>
        <dbReference type="EMBL" id="GAB65897.1"/>
    </source>
</evidence>